<protein>
    <submittedName>
        <fullName evidence="7">IS30 family transposase</fullName>
    </submittedName>
</protein>
<keyword evidence="5" id="KW-0233">DNA recombination</keyword>
<evidence type="ECO:0000313" key="8">
    <source>
        <dbReference type="Proteomes" id="UP001385809"/>
    </source>
</evidence>
<evidence type="ECO:0000256" key="5">
    <source>
        <dbReference type="ARBA" id="ARBA00023172"/>
    </source>
</evidence>
<evidence type="ECO:0000256" key="3">
    <source>
        <dbReference type="ARBA" id="ARBA00022578"/>
    </source>
</evidence>
<dbReference type="PANTHER" id="PTHR10948:SF23">
    <property type="entry name" value="TRANSPOSASE INSI FOR INSERTION SEQUENCE ELEMENT IS30A-RELATED"/>
    <property type="match status" value="1"/>
</dbReference>
<comment type="function">
    <text evidence="1">Required for the transposition of the insertion element.</text>
</comment>
<evidence type="ECO:0000313" key="7">
    <source>
        <dbReference type="EMBL" id="MEJ2871986.1"/>
    </source>
</evidence>
<feature type="domain" description="Integrase catalytic" evidence="6">
    <location>
        <begin position="224"/>
        <end position="387"/>
    </location>
</feature>
<dbReference type="NCBIfam" id="NF033563">
    <property type="entry name" value="transpos_IS30"/>
    <property type="match status" value="1"/>
</dbReference>
<dbReference type="InterPro" id="IPR001598">
    <property type="entry name" value="Transposase_IS30_CS"/>
</dbReference>
<evidence type="ECO:0000259" key="6">
    <source>
        <dbReference type="PROSITE" id="PS50994"/>
    </source>
</evidence>
<sequence length="399" mass="45479">MGVSPSTVRRWEDPEQAQRAVLRGRERARERDEERDTRVVELATVVALLPPLAERGRYLTLDERVVIADHHQHLTQTELAELLGRNKSTICRELKRHCYIHPVKDVPSARRYGAYAADRAAAARRARPQPRKLETDQPLHAHVQQQLMKRWSPEQIARTLPRVFPEQPERHLCHETIYQALYVQGRGELRRQIASWLRSGRAIRRPRRHPEARTPRFSEPMVMVSERPAEVADRAVPGHWEGDLIIGKDNGSAMVTLVERSTRFTMLAALPAGRDALAVRDALIELFTALPTHLARSLTWDQGSEMARHHEVRAATDLEVYFCDPASPWMRGSNENTNGLLRQYFPKGTDLSVHTPEHLTAVAAELNGRPRKTLDWDSPAERLASLLAQADEQRCCDDA</sequence>
<evidence type="ECO:0000256" key="2">
    <source>
        <dbReference type="ARBA" id="ARBA00006363"/>
    </source>
</evidence>
<dbReference type="Proteomes" id="UP001385809">
    <property type="component" value="Unassembled WGS sequence"/>
</dbReference>
<name>A0ABU8MYJ6_9PSEU</name>
<organism evidence="7 8">
    <name type="scientific">Actinomycetospora aurantiaca</name>
    <dbReference type="NCBI Taxonomy" id="3129233"/>
    <lineage>
        <taxon>Bacteria</taxon>
        <taxon>Bacillati</taxon>
        <taxon>Actinomycetota</taxon>
        <taxon>Actinomycetes</taxon>
        <taxon>Pseudonocardiales</taxon>
        <taxon>Pseudonocardiaceae</taxon>
        <taxon>Actinomycetospora</taxon>
    </lineage>
</organism>
<dbReference type="InterPro" id="IPR025246">
    <property type="entry name" value="IS30-like_HTH"/>
</dbReference>
<dbReference type="PANTHER" id="PTHR10948">
    <property type="entry name" value="TRANSPOSASE"/>
    <property type="match status" value="1"/>
</dbReference>
<evidence type="ECO:0000256" key="1">
    <source>
        <dbReference type="ARBA" id="ARBA00002190"/>
    </source>
</evidence>
<dbReference type="PROSITE" id="PS01043">
    <property type="entry name" value="TRANSPOSASE_IS30"/>
    <property type="match status" value="1"/>
</dbReference>
<keyword evidence="4" id="KW-0238">DNA-binding</keyword>
<dbReference type="Pfam" id="PF13936">
    <property type="entry name" value="HTH_38"/>
    <property type="match status" value="1"/>
</dbReference>
<proteinExistence type="inferred from homology"/>
<keyword evidence="8" id="KW-1185">Reference proteome</keyword>
<gene>
    <name evidence="7" type="ORF">WCD74_29810</name>
</gene>
<dbReference type="RefSeq" id="WP_337698566.1">
    <property type="nucleotide sequence ID" value="NZ_JBBEGN010000041.1"/>
</dbReference>
<dbReference type="PROSITE" id="PS50994">
    <property type="entry name" value="INTEGRASE"/>
    <property type="match status" value="1"/>
</dbReference>
<dbReference type="InterPro" id="IPR001584">
    <property type="entry name" value="Integrase_cat-core"/>
</dbReference>
<dbReference type="EMBL" id="JBBEGN010000041">
    <property type="protein sequence ID" value="MEJ2871986.1"/>
    <property type="molecule type" value="Genomic_DNA"/>
</dbReference>
<reference evidence="7 8" key="1">
    <citation type="submission" date="2024-03" db="EMBL/GenBank/DDBJ databases">
        <title>Actinomycetospora sp. OC33-EN08, a novel actinomycete isolated from wild orchid (Aerides multiflora).</title>
        <authorList>
            <person name="Suriyachadkun C."/>
        </authorList>
    </citation>
    <scope>NUCLEOTIDE SEQUENCE [LARGE SCALE GENOMIC DNA]</scope>
    <source>
        <strain evidence="7 8">OC33-EN08</strain>
    </source>
</reference>
<accession>A0ABU8MYJ6</accession>
<dbReference type="InterPro" id="IPR053392">
    <property type="entry name" value="Transposase_IS30-like"/>
</dbReference>
<dbReference type="Gene3D" id="3.30.420.10">
    <property type="entry name" value="Ribonuclease H-like superfamily/Ribonuclease H"/>
    <property type="match status" value="1"/>
</dbReference>
<comment type="caution">
    <text evidence="7">The sequence shown here is derived from an EMBL/GenBank/DDBJ whole genome shotgun (WGS) entry which is preliminary data.</text>
</comment>
<keyword evidence="3" id="KW-0815">Transposition</keyword>
<dbReference type="InterPro" id="IPR012337">
    <property type="entry name" value="RNaseH-like_sf"/>
</dbReference>
<comment type="similarity">
    <text evidence="2">Belongs to the transposase IS30 family.</text>
</comment>
<dbReference type="InterPro" id="IPR051917">
    <property type="entry name" value="Transposase-Integrase"/>
</dbReference>
<dbReference type="SUPFAM" id="SSF53098">
    <property type="entry name" value="Ribonuclease H-like"/>
    <property type="match status" value="1"/>
</dbReference>
<dbReference type="InterPro" id="IPR036397">
    <property type="entry name" value="RNaseH_sf"/>
</dbReference>
<evidence type="ECO:0000256" key="4">
    <source>
        <dbReference type="ARBA" id="ARBA00023125"/>
    </source>
</evidence>
<dbReference type="Pfam" id="PF00665">
    <property type="entry name" value="rve"/>
    <property type="match status" value="1"/>
</dbReference>